<feature type="domain" description="Protein kinase" evidence="6">
    <location>
        <begin position="1040"/>
        <end position="1356"/>
    </location>
</feature>
<feature type="region of interest" description="Disordered" evidence="5">
    <location>
        <begin position="796"/>
        <end position="826"/>
    </location>
</feature>
<dbReference type="PROSITE" id="PS50011">
    <property type="entry name" value="PROTEIN_KINASE_DOM"/>
    <property type="match status" value="1"/>
</dbReference>
<dbReference type="GO" id="GO:0004672">
    <property type="term" value="F:protein kinase activity"/>
    <property type="evidence" value="ECO:0007669"/>
    <property type="project" value="InterPro"/>
</dbReference>
<dbReference type="PROSITE" id="PS00108">
    <property type="entry name" value="PROTEIN_KINASE_ST"/>
    <property type="match status" value="1"/>
</dbReference>
<feature type="region of interest" description="Disordered" evidence="5">
    <location>
        <begin position="756"/>
        <end position="781"/>
    </location>
</feature>
<evidence type="ECO:0000313" key="8">
    <source>
        <dbReference type="EMBL" id="ORY84306.1"/>
    </source>
</evidence>
<dbReference type="Pfam" id="PF08311">
    <property type="entry name" value="Mad3_BUB1_I"/>
    <property type="match status" value="1"/>
</dbReference>
<dbReference type="Pfam" id="PF00069">
    <property type="entry name" value="Pkinase"/>
    <property type="match status" value="1"/>
</dbReference>
<organism evidence="8 9">
    <name type="scientific">Protomyces lactucae-debilis</name>
    <dbReference type="NCBI Taxonomy" id="2754530"/>
    <lineage>
        <taxon>Eukaryota</taxon>
        <taxon>Fungi</taxon>
        <taxon>Dikarya</taxon>
        <taxon>Ascomycota</taxon>
        <taxon>Taphrinomycotina</taxon>
        <taxon>Taphrinomycetes</taxon>
        <taxon>Taphrinales</taxon>
        <taxon>Protomycetaceae</taxon>
        <taxon>Protomyces</taxon>
    </lineage>
</organism>
<dbReference type="GO" id="GO:0051754">
    <property type="term" value="P:meiotic sister chromatid cohesion, centromeric"/>
    <property type="evidence" value="ECO:0007669"/>
    <property type="project" value="TreeGrafter"/>
</dbReference>
<evidence type="ECO:0000256" key="3">
    <source>
        <dbReference type="ARBA" id="ARBA00022838"/>
    </source>
</evidence>
<dbReference type="SMART" id="SM00777">
    <property type="entry name" value="Mad3_BUB1_I"/>
    <property type="match status" value="1"/>
</dbReference>
<evidence type="ECO:0000256" key="5">
    <source>
        <dbReference type="SAM" id="MobiDB-lite"/>
    </source>
</evidence>
<evidence type="ECO:0000259" key="6">
    <source>
        <dbReference type="PROSITE" id="PS50011"/>
    </source>
</evidence>
<dbReference type="EMBL" id="MCFI01000006">
    <property type="protein sequence ID" value="ORY84306.1"/>
    <property type="molecule type" value="Genomic_DNA"/>
</dbReference>
<dbReference type="Gene3D" id="1.25.40.430">
    <property type="match status" value="1"/>
</dbReference>
<proteinExistence type="predicted"/>
<dbReference type="OMA" id="NCEKGVG"/>
<dbReference type="InterPro" id="IPR011009">
    <property type="entry name" value="Kinase-like_dom_sf"/>
</dbReference>
<dbReference type="InterPro" id="IPR013212">
    <property type="entry name" value="Mad3/Bub1_I"/>
</dbReference>
<comment type="caution">
    <text evidence="8">The sequence shown here is derived from an EMBL/GenBank/DDBJ whole genome shotgun (WGS) entry which is preliminary data.</text>
</comment>
<feature type="domain" description="BUB1 N-terminal" evidence="7">
    <location>
        <begin position="405"/>
        <end position="562"/>
    </location>
</feature>
<dbReference type="PANTHER" id="PTHR14030:SF4">
    <property type="entry name" value="BUB1 KINASE, ISOFORM A-RELATED"/>
    <property type="match status" value="1"/>
</dbReference>
<feature type="compositionally biased region" description="Acidic residues" evidence="5">
    <location>
        <begin position="762"/>
        <end position="772"/>
    </location>
</feature>
<feature type="region of interest" description="Disordered" evidence="5">
    <location>
        <begin position="841"/>
        <end position="863"/>
    </location>
</feature>
<dbReference type="InterPro" id="IPR000719">
    <property type="entry name" value="Prot_kinase_dom"/>
</dbReference>
<evidence type="ECO:0000313" key="9">
    <source>
        <dbReference type="Proteomes" id="UP000193685"/>
    </source>
</evidence>
<dbReference type="STRING" id="56484.A0A1Y2FM59"/>
<keyword evidence="3" id="KW-0995">Kinetochore</keyword>
<evidence type="ECO:0000256" key="1">
    <source>
        <dbReference type="ARBA" id="ARBA00004629"/>
    </source>
</evidence>
<evidence type="ECO:0000256" key="4">
    <source>
        <dbReference type="ARBA" id="ARBA00023328"/>
    </source>
</evidence>
<dbReference type="GO" id="GO:0005524">
    <property type="term" value="F:ATP binding"/>
    <property type="evidence" value="ECO:0007669"/>
    <property type="project" value="InterPro"/>
</dbReference>
<accession>A0A1Y2FM59</accession>
<dbReference type="PANTHER" id="PTHR14030">
    <property type="entry name" value="MITOTIC CHECKPOINT SERINE/THREONINE-PROTEIN KINASE BUB1"/>
    <property type="match status" value="1"/>
</dbReference>
<sequence>MVLNRTKLPWMRDDRIILSLTTGAHSADLVVEAYGDRSWSRKHAHKTRCTDEPPAQHFSKDPWELFLGFENTYNLKVRDPVNFVPISQERRDAIVQPELKLYDLLDRPDAHHNFKPGSIPDSLYQIHTIGKHAFDIQRSKNLLRQFLDLAGFSCFRYRYNYESVTISMGIELAQYVDTTIIGDDVPPHNARLNHRFFIIDAVPTDTLTKDMEARIAGKALITSLFKYMAGVSRTSEIEVFIFVGRGTRTRFYRIVFEPEYLSDISKGLEPLKGSALWHDTDELELMKKEDRVKLVDKFEHIRKAMHSEERWNMIHEAMTAQIFASRKKTKTKSIRNNNTTSSLNSDRLKKSMAGLNGLIDFNTLEAQKENIEPIRQGRSAQALAKAFAISPVVANEANEAKQAAFEEELKSSHELDDPLEVWIRYLAWTNEAFPTGQNAQSGYIELLERCSKQFVRSAHYANDPRYLKLWIEYARFSDDPRELFCFLARNEIGQQLATFYEEYAAWLETMGRKGQADEVYQMGLMAGARPVSRLRRKFDEFSARLAANPPRGDDPSSPPIAPVRAALSTKLGGVTEAQGAAFVKSGKPKLMIFTDEEVASAPVGSGGWGSIGTLRDRKKENTVEVRSMQGEKLQQRGGLAPAQEKLAIFVDPAVLPKKAERVACDLEAVYAVEGQEMSFEELKAQGMGLLNHVWPSEELVVESAHEDVYVSVMDADSPIKDGARSGKMKQLASPTINTKAAMDDILDLFSKPLKCEQSDASSDSEEDEDDFEPTNTFQGHAEGWTLQATELVADTQYESDNSSDEESEPDLPVVSESDEDEAEELSSDDLVAALPALQVRQEEKHGDEPENALPAVPATPQPEAKRINGMNLMTPITEDTEHLLLSVVKPRPLAIAEEESDEATEHIDSLYSSPFIENPEPRPAITKEAPPKRPALAEKLKARAAPVQAEQPEHEIPRGPVKGPLVQEMLCNPMDASVRNQIFRCMFPQLGSFAGCKLNVQEAYGKKFDAIEKYIRALNKRGAGEATQHLEVILDFDSRYAIKRKLGEGAFAPVFLVENISGVATGSLRRKLEACKIERPGSAWEFYIMRQAERRLGVSRASQSVARAHEYYQFQDTSFLLIDFKDQGTILDLVNSARSEAGGVDEVLAMFLAVELLRVVEQLHAKGLLHGDLKADNCLLRFDSVAEQAWSAAYKRDGSDGWESKGISLIDFGRGIDMKVFKEGVQFMADWKTDEQDCVEMREARPWTYQVDYHGLAGILHSLLFGKYIETSVEATGLGKKRYTLKNTFKRYWKQALWEPCFNMLLNPQRHATLGELPINDKLREVREQMEDWLEANAEKGIGLKAMIRKLEADLLVSRKR</sequence>
<dbReference type="RefSeq" id="XP_040726324.1">
    <property type="nucleotide sequence ID" value="XM_040872234.1"/>
</dbReference>
<dbReference type="PROSITE" id="PS51489">
    <property type="entry name" value="BUB1_N"/>
    <property type="match status" value="1"/>
</dbReference>
<evidence type="ECO:0000259" key="7">
    <source>
        <dbReference type="PROSITE" id="PS51489"/>
    </source>
</evidence>
<dbReference type="Proteomes" id="UP000193685">
    <property type="component" value="Unassembled WGS sequence"/>
</dbReference>
<keyword evidence="9" id="KW-1185">Reference proteome</keyword>
<dbReference type="Gene3D" id="1.10.510.10">
    <property type="entry name" value="Transferase(Phosphotransferase) domain 1"/>
    <property type="match status" value="1"/>
</dbReference>
<keyword evidence="4" id="KW-0137">Centromere</keyword>
<dbReference type="GO" id="GO:0032991">
    <property type="term" value="C:protein-containing complex"/>
    <property type="evidence" value="ECO:0007669"/>
    <property type="project" value="UniProtKB-ARBA"/>
</dbReference>
<dbReference type="GeneID" id="63788833"/>
<dbReference type="SUPFAM" id="SSF56112">
    <property type="entry name" value="Protein kinase-like (PK-like)"/>
    <property type="match status" value="1"/>
</dbReference>
<comment type="subcellular location">
    <subcellularLocation>
        <location evidence="1">Chromosome</location>
        <location evidence="1">Centromere</location>
        <location evidence="1">Kinetochore</location>
    </subcellularLocation>
</comment>
<evidence type="ECO:0008006" key="10">
    <source>
        <dbReference type="Google" id="ProtNLM"/>
    </source>
</evidence>
<keyword evidence="2" id="KW-0158">Chromosome</keyword>
<dbReference type="InterPro" id="IPR008271">
    <property type="entry name" value="Ser/Thr_kinase_AS"/>
</dbReference>
<dbReference type="OrthoDB" id="248495at2759"/>
<feature type="compositionally biased region" description="Acidic residues" evidence="5">
    <location>
        <begin position="816"/>
        <end position="826"/>
    </location>
</feature>
<evidence type="ECO:0000256" key="2">
    <source>
        <dbReference type="ARBA" id="ARBA00022454"/>
    </source>
</evidence>
<name>A0A1Y2FM59_PROLT</name>
<dbReference type="FunFam" id="1.25.40.430:FF:000003">
    <property type="entry name" value="Checkpoint serine/threonine-protein kinase BUB1"/>
    <property type="match status" value="1"/>
</dbReference>
<dbReference type="GO" id="GO:0000776">
    <property type="term" value="C:kinetochore"/>
    <property type="evidence" value="ECO:0007669"/>
    <property type="project" value="UniProtKB-KW"/>
</dbReference>
<dbReference type="InterPro" id="IPR015661">
    <property type="entry name" value="Bub1/Mad3"/>
</dbReference>
<reference evidence="8 9" key="1">
    <citation type="submission" date="2016-07" db="EMBL/GenBank/DDBJ databases">
        <title>Pervasive Adenine N6-methylation of Active Genes in Fungi.</title>
        <authorList>
            <consortium name="DOE Joint Genome Institute"/>
            <person name="Mondo S.J."/>
            <person name="Dannebaum R.O."/>
            <person name="Kuo R.C."/>
            <person name="Labutti K."/>
            <person name="Haridas S."/>
            <person name="Kuo A."/>
            <person name="Salamov A."/>
            <person name="Ahrendt S.R."/>
            <person name="Lipzen A."/>
            <person name="Sullivan W."/>
            <person name="Andreopoulos W.B."/>
            <person name="Clum A."/>
            <person name="Lindquist E."/>
            <person name="Daum C."/>
            <person name="Ramamoorthy G.K."/>
            <person name="Gryganskyi A."/>
            <person name="Culley D."/>
            <person name="Magnuson J.K."/>
            <person name="James T.Y."/>
            <person name="O'Malley M.A."/>
            <person name="Stajich J.E."/>
            <person name="Spatafora J.W."/>
            <person name="Visel A."/>
            <person name="Grigoriev I.V."/>
        </authorList>
    </citation>
    <scope>NUCLEOTIDE SEQUENCE [LARGE SCALE GENOMIC DNA]</scope>
    <source>
        <strain evidence="8 9">12-1054</strain>
    </source>
</reference>
<dbReference type="SMART" id="SM00220">
    <property type="entry name" value="S_TKc"/>
    <property type="match status" value="1"/>
</dbReference>
<dbReference type="GO" id="GO:0005634">
    <property type="term" value="C:nucleus"/>
    <property type="evidence" value="ECO:0007669"/>
    <property type="project" value="TreeGrafter"/>
</dbReference>
<dbReference type="GO" id="GO:0007094">
    <property type="term" value="P:mitotic spindle assembly checkpoint signaling"/>
    <property type="evidence" value="ECO:0007669"/>
    <property type="project" value="InterPro"/>
</dbReference>
<protein>
    <recommendedName>
        <fullName evidence="10">Mad3/BUB1 homology region 1-domain-containing protein</fullName>
    </recommendedName>
</protein>
<gene>
    <name evidence="8" type="ORF">BCR37DRAFT_412764</name>
</gene>
<dbReference type="CDD" id="cd13981">
    <property type="entry name" value="STKc_Bub1_BubR1"/>
    <property type="match status" value="1"/>
</dbReference>